<dbReference type="NCBIfam" id="TIGR04182">
    <property type="entry name" value="glyco_TIGR04182"/>
    <property type="match status" value="1"/>
</dbReference>
<dbReference type="EMBL" id="QGMZ01000014">
    <property type="protein sequence ID" value="PWR74996.1"/>
    <property type="molecule type" value="Genomic_DNA"/>
</dbReference>
<dbReference type="InterPro" id="IPR050256">
    <property type="entry name" value="Glycosyltransferase_2"/>
</dbReference>
<feature type="domain" description="Glycosyltransferase 2-like" evidence="2">
    <location>
        <begin position="10"/>
        <end position="130"/>
    </location>
</feature>
<keyword evidence="3" id="KW-0808">Transferase</keyword>
<gene>
    <name evidence="3" type="ORF">DLD82_07165</name>
</gene>
<evidence type="ECO:0000256" key="1">
    <source>
        <dbReference type="SAM" id="Phobius"/>
    </source>
</evidence>
<dbReference type="CDD" id="cd04179">
    <property type="entry name" value="DPM_DPG-synthase_like"/>
    <property type="match status" value="1"/>
</dbReference>
<comment type="caution">
    <text evidence="3">The sequence shown here is derived from an EMBL/GenBank/DDBJ whole genome shotgun (WGS) entry which is preliminary data.</text>
</comment>
<evidence type="ECO:0000313" key="4">
    <source>
        <dbReference type="Proteomes" id="UP000245934"/>
    </source>
</evidence>
<keyword evidence="4" id="KW-1185">Reference proteome</keyword>
<dbReference type="InterPro" id="IPR001173">
    <property type="entry name" value="Glyco_trans_2-like"/>
</dbReference>
<dbReference type="GO" id="GO:0016757">
    <property type="term" value="F:glycosyltransferase activity"/>
    <property type="evidence" value="ECO:0007669"/>
    <property type="project" value="InterPro"/>
</dbReference>
<reference evidence="3 4" key="1">
    <citation type="submission" date="2018-05" db="EMBL/GenBank/DDBJ databases">
        <title>Draft genome of Methanospirillum stamsii Pt1.</title>
        <authorList>
            <person name="Dueholm M.S."/>
            <person name="Nielsen P.H."/>
            <person name="Bakmann L.F."/>
            <person name="Otzen D.E."/>
        </authorList>
    </citation>
    <scope>NUCLEOTIDE SEQUENCE [LARGE SCALE GENOMIC DNA]</scope>
    <source>
        <strain evidence="3 4">Pt1</strain>
    </source>
</reference>
<name>A0A2V2NBK2_9EURY</name>
<dbReference type="InterPro" id="IPR026456">
    <property type="entry name" value="GCTrfase_AglJ"/>
</dbReference>
<proteinExistence type="predicted"/>
<evidence type="ECO:0000313" key="3">
    <source>
        <dbReference type="EMBL" id="PWR74996.1"/>
    </source>
</evidence>
<dbReference type="Pfam" id="PF00535">
    <property type="entry name" value="Glycos_transf_2"/>
    <property type="match status" value="1"/>
</dbReference>
<dbReference type="InterPro" id="IPR029044">
    <property type="entry name" value="Nucleotide-diphossugar_trans"/>
</dbReference>
<organism evidence="3 4">
    <name type="scientific">Methanospirillum stamsii</name>
    <dbReference type="NCBI Taxonomy" id="1277351"/>
    <lineage>
        <taxon>Archaea</taxon>
        <taxon>Methanobacteriati</taxon>
        <taxon>Methanobacteriota</taxon>
        <taxon>Stenosarchaea group</taxon>
        <taxon>Methanomicrobia</taxon>
        <taxon>Methanomicrobiales</taxon>
        <taxon>Methanospirillaceae</taxon>
        <taxon>Methanospirillum</taxon>
    </lineage>
</organism>
<dbReference type="GeneID" id="97611125"/>
<dbReference type="SUPFAM" id="SSF53448">
    <property type="entry name" value="Nucleotide-diphospho-sugar transferases"/>
    <property type="match status" value="1"/>
</dbReference>
<dbReference type="AlphaFoldDB" id="A0A2V2NBK2"/>
<keyword evidence="1" id="KW-0812">Transmembrane</keyword>
<accession>A0A2V2NBK2</accession>
<dbReference type="RefSeq" id="WP_109940429.1">
    <property type="nucleotide sequence ID" value="NZ_CP176366.1"/>
</dbReference>
<dbReference type="Gene3D" id="3.90.550.10">
    <property type="entry name" value="Spore Coat Polysaccharide Biosynthesis Protein SpsA, Chain A"/>
    <property type="match status" value="1"/>
</dbReference>
<dbReference type="Proteomes" id="UP000245934">
    <property type="component" value="Unassembled WGS sequence"/>
</dbReference>
<keyword evidence="1" id="KW-1133">Transmembrane helix</keyword>
<protein>
    <submittedName>
        <fullName evidence="3">TIGR04182 family glycosyltransferase</fullName>
    </submittedName>
</protein>
<feature type="transmembrane region" description="Helical" evidence="1">
    <location>
        <begin position="229"/>
        <end position="251"/>
    </location>
</feature>
<dbReference type="PANTHER" id="PTHR48090:SF7">
    <property type="entry name" value="RFBJ PROTEIN"/>
    <property type="match status" value="1"/>
</dbReference>
<dbReference type="PANTHER" id="PTHR48090">
    <property type="entry name" value="UNDECAPRENYL-PHOSPHATE 4-DEOXY-4-FORMAMIDO-L-ARABINOSE TRANSFERASE-RELATED"/>
    <property type="match status" value="1"/>
</dbReference>
<sequence length="305" mass="34550">MMEIPREQVCILIPTLNEEPTIGSLIKNFLKTGYSDILVIDGNSTDNTRKIATESGARVIIQDGKGKGAAFIQAIKYLSKPYVILIDGDNTYDPEDADFLVEPLLSGHDQVIGNRLIRSNNAAFNRLNLFGNRVLNWLFQVGHGSYLYDLLTGYRSFTLESLQRMRLYEEGFGIETEISSEAVRNDDRIAIIPVKYGVRVGTETKLDPVHDGIKIARTIYRLAKMNNPMFYFGIIGLTFLVSGGLIGIYIVLDWFKNIDHLPLTILTMMLVIVGIQVIMFGIQSDIQLANQREFIKEIRRLRREK</sequence>
<feature type="transmembrane region" description="Helical" evidence="1">
    <location>
        <begin position="263"/>
        <end position="282"/>
    </location>
</feature>
<evidence type="ECO:0000259" key="2">
    <source>
        <dbReference type="Pfam" id="PF00535"/>
    </source>
</evidence>
<keyword evidence="1" id="KW-0472">Membrane</keyword>